<dbReference type="EMBL" id="CP047650">
    <property type="protein sequence ID" value="QHI97396.1"/>
    <property type="molecule type" value="Genomic_DNA"/>
</dbReference>
<dbReference type="Gene3D" id="3.55.50.30">
    <property type="match status" value="1"/>
</dbReference>
<evidence type="ECO:0000256" key="2">
    <source>
        <dbReference type="ARBA" id="ARBA00022448"/>
    </source>
</evidence>
<evidence type="ECO:0000256" key="1">
    <source>
        <dbReference type="ARBA" id="ARBA00004167"/>
    </source>
</evidence>
<dbReference type="AlphaFoldDB" id="A0A857J115"/>
<keyword evidence="3" id="KW-0812">Transmembrane</keyword>
<dbReference type="Pfam" id="PF13103">
    <property type="entry name" value="TonB_2"/>
    <property type="match status" value="1"/>
</dbReference>
<evidence type="ECO:0000256" key="5">
    <source>
        <dbReference type="ARBA" id="ARBA00023136"/>
    </source>
</evidence>
<keyword evidence="6" id="KW-0998">Cell outer membrane</keyword>
<dbReference type="Pfam" id="PF07660">
    <property type="entry name" value="STN"/>
    <property type="match status" value="1"/>
</dbReference>
<feature type="chain" id="PRO_5032486699" evidence="7">
    <location>
        <begin position="26"/>
        <end position="226"/>
    </location>
</feature>
<evidence type="ECO:0000256" key="4">
    <source>
        <dbReference type="ARBA" id="ARBA00022989"/>
    </source>
</evidence>
<dbReference type="InterPro" id="IPR006260">
    <property type="entry name" value="TonB/TolA_C"/>
</dbReference>
<keyword evidence="4" id="KW-1133">Transmembrane helix</keyword>
<dbReference type="GO" id="GO:0019867">
    <property type="term" value="C:outer membrane"/>
    <property type="evidence" value="ECO:0007669"/>
    <property type="project" value="InterPro"/>
</dbReference>
<evidence type="ECO:0000256" key="7">
    <source>
        <dbReference type="SAM" id="SignalP"/>
    </source>
</evidence>
<evidence type="ECO:0000313" key="9">
    <source>
        <dbReference type="EMBL" id="QHI97396.1"/>
    </source>
</evidence>
<feature type="domain" description="Secretin/TonB short N-terminal" evidence="8">
    <location>
        <begin position="57"/>
        <end position="111"/>
    </location>
</feature>
<reference evidence="9 10" key="1">
    <citation type="submission" date="2020-01" db="EMBL/GenBank/DDBJ databases">
        <title>Genome sequencing of strain KACC 21265.</title>
        <authorList>
            <person name="Heo J."/>
            <person name="Kim S.-J."/>
            <person name="Kim J.-S."/>
            <person name="Hong S.-B."/>
            <person name="Kwon S.-W."/>
        </authorList>
    </citation>
    <scope>NUCLEOTIDE SEQUENCE [LARGE SCALE GENOMIC DNA]</scope>
    <source>
        <strain evidence="9 10">KACC 21265</strain>
    </source>
</reference>
<keyword evidence="10" id="KW-1185">Reference proteome</keyword>
<keyword evidence="7" id="KW-0732">Signal</keyword>
<dbReference type="NCBIfam" id="TIGR01352">
    <property type="entry name" value="tonB_Cterm"/>
    <property type="match status" value="1"/>
</dbReference>
<evidence type="ECO:0000256" key="3">
    <source>
        <dbReference type="ARBA" id="ARBA00022692"/>
    </source>
</evidence>
<keyword evidence="2" id="KW-0813">Transport</keyword>
<dbReference type="InterPro" id="IPR011662">
    <property type="entry name" value="Secretin/TonB_short_N"/>
</dbReference>
<gene>
    <name evidence="9" type="ORF">GT347_04995</name>
</gene>
<sequence>MSRHGRSAAIACAVLAASFCGAARAGPPPMNPPPLDFDIPAQDLSAALDAYAGVSGRPALFRSTLVAERRSAALQGRYSPEAALGRLLQGTGLVAQDVGAGDLHTFVLQPAPAAAVAAGATERTPAQVFDAYDGQVQSRLWQAFCQEPLAAPGGYRALLRFGVDGAGRMQRPRLLGSSGSRQRDSALIAVMQKLRVEAPPPAMPQPLTLLILPRGQVPGQDCAGAP</sequence>
<comment type="subcellular location">
    <subcellularLocation>
        <location evidence="1">Membrane</location>
        <topology evidence="1">Single-pass membrane protein</topology>
    </subcellularLocation>
</comment>
<dbReference type="Proteomes" id="UP000464787">
    <property type="component" value="Chromosome"/>
</dbReference>
<keyword evidence="5" id="KW-0472">Membrane</keyword>
<dbReference type="SUPFAM" id="SSF74653">
    <property type="entry name" value="TolA/TonB C-terminal domain"/>
    <property type="match status" value="1"/>
</dbReference>
<evidence type="ECO:0000259" key="8">
    <source>
        <dbReference type="SMART" id="SM00965"/>
    </source>
</evidence>
<feature type="signal peptide" evidence="7">
    <location>
        <begin position="1"/>
        <end position="25"/>
    </location>
</feature>
<evidence type="ECO:0000256" key="6">
    <source>
        <dbReference type="ARBA" id="ARBA00023237"/>
    </source>
</evidence>
<proteinExistence type="predicted"/>
<evidence type="ECO:0000313" key="10">
    <source>
        <dbReference type="Proteomes" id="UP000464787"/>
    </source>
</evidence>
<organism evidence="9 10">
    <name type="scientific">Xylophilus rhododendri</name>
    <dbReference type="NCBI Taxonomy" id="2697032"/>
    <lineage>
        <taxon>Bacteria</taxon>
        <taxon>Pseudomonadati</taxon>
        <taxon>Pseudomonadota</taxon>
        <taxon>Betaproteobacteria</taxon>
        <taxon>Burkholderiales</taxon>
        <taxon>Xylophilus</taxon>
    </lineage>
</organism>
<dbReference type="Gene3D" id="3.30.1150.10">
    <property type="match status" value="1"/>
</dbReference>
<accession>A0A857J115</accession>
<dbReference type="KEGG" id="xyk:GT347_04995"/>
<dbReference type="RefSeq" id="WP_160550914.1">
    <property type="nucleotide sequence ID" value="NZ_CP047650.1"/>
</dbReference>
<name>A0A857J115_9BURK</name>
<dbReference type="SMART" id="SM00965">
    <property type="entry name" value="STN"/>
    <property type="match status" value="1"/>
</dbReference>
<protein>
    <submittedName>
        <fullName evidence="9">TonB family protein</fullName>
    </submittedName>
</protein>